<dbReference type="AlphaFoldDB" id="A0A8C5PL97"/>
<feature type="region of interest" description="Disordered" evidence="1">
    <location>
        <begin position="23"/>
        <end position="60"/>
    </location>
</feature>
<organism evidence="2 3">
    <name type="scientific">Leptobrachium leishanense</name>
    <name type="common">Leishan spiny toad</name>
    <dbReference type="NCBI Taxonomy" id="445787"/>
    <lineage>
        <taxon>Eukaryota</taxon>
        <taxon>Metazoa</taxon>
        <taxon>Chordata</taxon>
        <taxon>Craniata</taxon>
        <taxon>Vertebrata</taxon>
        <taxon>Euteleostomi</taxon>
        <taxon>Amphibia</taxon>
        <taxon>Batrachia</taxon>
        <taxon>Anura</taxon>
        <taxon>Pelobatoidea</taxon>
        <taxon>Megophryidae</taxon>
        <taxon>Leptobrachium</taxon>
    </lineage>
</organism>
<evidence type="ECO:0000256" key="1">
    <source>
        <dbReference type="SAM" id="MobiDB-lite"/>
    </source>
</evidence>
<keyword evidence="3" id="KW-1185">Reference proteome</keyword>
<reference evidence="2" key="1">
    <citation type="submission" date="2025-08" db="UniProtKB">
        <authorList>
            <consortium name="Ensembl"/>
        </authorList>
    </citation>
    <scope>IDENTIFICATION</scope>
</reference>
<dbReference type="Ensembl" id="ENSLLET00000025286.1">
    <property type="protein sequence ID" value="ENSLLEP00000024357.1"/>
    <property type="gene ID" value="ENSLLEG00000015489.1"/>
</dbReference>
<accession>A0A8C5PL97</accession>
<evidence type="ECO:0000313" key="3">
    <source>
        <dbReference type="Proteomes" id="UP000694569"/>
    </source>
</evidence>
<name>A0A8C5PL97_9ANUR</name>
<dbReference type="Proteomes" id="UP000694569">
    <property type="component" value="Unplaced"/>
</dbReference>
<reference evidence="2" key="2">
    <citation type="submission" date="2025-09" db="UniProtKB">
        <authorList>
            <consortium name="Ensembl"/>
        </authorList>
    </citation>
    <scope>IDENTIFICATION</scope>
</reference>
<proteinExistence type="predicted"/>
<sequence>VGKFRRKGHLRLKSARWIDAAPHVMRAVPEGPTGQSAPDRSSKRAPPLPTGGAPRAPYGSMGHNALMVALHVPETAVQEG</sequence>
<evidence type="ECO:0000313" key="2">
    <source>
        <dbReference type="Ensembl" id="ENSLLEP00000024357.1"/>
    </source>
</evidence>
<protein>
    <submittedName>
        <fullName evidence="2">Uncharacterized protein</fullName>
    </submittedName>
</protein>